<dbReference type="OrthoDB" id="10367434at2759"/>
<evidence type="ECO:0000313" key="1">
    <source>
        <dbReference type="EMBL" id="KAB7500944.1"/>
    </source>
</evidence>
<keyword evidence="2" id="KW-1185">Reference proteome</keyword>
<name>A0A5N5T343_9CRUS</name>
<evidence type="ECO:0000313" key="2">
    <source>
        <dbReference type="Proteomes" id="UP000326759"/>
    </source>
</evidence>
<protein>
    <submittedName>
        <fullName evidence="1">Uncharacterized protein</fullName>
    </submittedName>
</protein>
<proteinExistence type="predicted"/>
<accession>A0A5N5T343</accession>
<gene>
    <name evidence="1" type="ORF">Anas_11726</name>
</gene>
<organism evidence="1 2">
    <name type="scientific">Armadillidium nasatum</name>
    <dbReference type="NCBI Taxonomy" id="96803"/>
    <lineage>
        <taxon>Eukaryota</taxon>
        <taxon>Metazoa</taxon>
        <taxon>Ecdysozoa</taxon>
        <taxon>Arthropoda</taxon>
        <taxon>Crustacea</taxon>
        <taxon>Multicrustacea</taxon>
        <taxon>Malacostraca</taxon>
        <taxon>Eumalacostraca</taxon>
        <taxon>Peracarida</taxon>
        <taxon>Isopoda</taxon>
        <taxon>Oniscidea</taxon>
        <taxon>Crinocheta</taxon>
        <taxon>Armadillidiidae</taxon>
        <taxon>Armadillidium</taxon>
    </lineage>
</organism>
<comment type="caution">
    <text evidence="1">The sequence shown here is derived from an EMBL/GenBank/DDBJ whole genome shotgun (WGS) entry which is preliminary data.</text>
</comment>
<reference evidence="1 2" key="1">
    <citation type="journal article" date="2019" name="PLoS Biol.">
        <title>Sex chromosomes control vertical transmission of feminizing Wolbachia symbionts in an isopod.</title>
        <authorList>
            <person name="Becking T."/>
            <person name="Chebbi M.A."/>
            <person name="Giraud I."/>
            <person name="Moumen B."/>
            <person name="Laverre T."/>
            <person name="Caubet Y."/>
            <person name="Peccoud J."/>
            <person name="Gilbert C."/>
            <person name="Cordaux R."/>
        </authorList>
    </citation>
    <scope>NUCLEOTIDE SEQUENCE [LARGE SCALE GENOMIC DNA]</scope>
    <source>
        <strain evidence="1">ANa2</strain>
        <tissue evidence="1">Whole body excluding digestive tract and cuticle</tissue>
    </source>
</reference>
<dbReference type="Proteomes" id="UP000326759">
    <property type="component" value="Unassembled WGS sequence"/>
</dbReference>
<dbReference type="AlphaFoldDB" id="A0A5N5T343"/>
<sequence>MLFSDLDIKEEIEVKEEIDIKDEPVEVKEECGENFNLFETLLEIDKFEESIEPFKEDLKPDDVKKEEKTDSLKPKSEEEFFYKISKSKYPLVLLKRLSYKILKVCSYIITEWYI</sequence>
<dbReference type="EMBL" id="SEYY01012166">
    <property type="protein sequence ID" value="KAB7500944.1"/>
    <property type="molecule type" value="Genomic_DNA"/>
</dbReference>